<comment type="caution">
    <text evidence="4">The sequence shown here is derived from an EMBL/GenBank/DDBJ whole genome shotgun (WGS) entry which is preliminary data.</text>
</comment>
<keyword evidence="5" id="KW-1185">Reference proteome</keyword>
<accession>A0A9N8YP42</accession>
<protein>
    <submittedName>
        <fullName evidence="4">9021_t:CDS:1</fullName>
    </submittedName>
</protein>
<dbReference type="OrthoDB" id="120967at2759"/>
<keyword evidence="3" id="KW-0732">Signal</keyword>
<organism evidence="4 5">
    <name type="scientific">Diversispora eburnea</name>
    <dbReference type="NCBI Taxonomy" id="1213867"/>
    <lineage>
        <taxon>Eukaryota</taxon>
        <taxon>Fungi</taxon>
        <taxon>Fungi incertae sedis</taxon>
        <taxon>Mucoromycota</taxon>
        <taxon>Glomeromycotina</taxon>
        <taxon>Glomeromycetes</taxon>
        <taxon>Diversisporales</taxon>
        <taxon>Diversisporaceae</taxon>
        <taxon>Diversispora</taxon>
    </lineage>
</organism>
<proteinExistence type="predicted"/>
<reference evidence="4" key="1">
    <citation type="submission" date="2021-06" db="EMBL/GenBank/DDBJ databases">
        <authorList>
            <person name="Kallberg Y."/>
            <person name="Tangrot J."/>
            <person name="Rosling A."/>
        </authorList>
    </citation>
    <scope>NUCLEOTIDE SEQUENCE</scope>
    <source>
        <strain evidence="4">AZ414A</strain>
    </source>
</reference>
<dbReference type="Proteomes" id="UP000789706">
    <property type="component" value="Unassembled WGS sequence"/>
</dbReference>
<feature type="transmembrane region" description="Helical" evidence="2">
    <location>
        <begin position="33"/>
        <end position="49"/>
    </location>
</feature>
<feature type="transmembrane region" description="Helical" evidence="2">
    <location>
        <begin position="56"/>
        <end position="76"/>
    </location>
</feature>
<keyword evidence="2" id="KW-0812">Transmembrane</keyword>
<evidence type="ECO:0000256" key="1">
    <source>
        <dbReference type="SAM" id="MobiDB-lite"/>
    </source>
</evidence>
<dbReference type="AlphaFoldDB" id="A0A9N8YP42"/>
<keyword evidence="2" id="KW-0472">Membrane</keyword>
<name>A0A9N8YP42_9GLOM</name>
<evidence type="ECO:0000313" key="5">
    <source>
        <dbReference type="Proteomes" id="UP000789706"/>
    </source>
</evidence>
<feature type="region of interest" description="Disordered" evidence="1">
    <location>
        <begin position="243"/>
        <end position="265"/>
    </location>
</feature>
<evidence type="ECO:0000256" key="3">
    <source>
        <dbReference type="SAM" id="SignalP"/>
    </source>
</evidence>
<feature type="signal peptide" evidence="3">
    <location>
        <begin position="1"/>
        <end position="17"/>
    </location>
</feature>
<evidence type="ECO:0000313" key="4">
    <source>
        <dbReference type="EMBL" id="CAG8436727.1"/>
    </source>
</evidence>
<keyword evidence="2" id="KW-1133">Transmembrane helix</keyword>
<gene>
    <name evidence="4" type="ORF">DEBURN_LOCUS1059</name>
</gene>
<dbReference type="EMBL" id="CAJVPK010000040">
    <property type="protein sequence ID" value="CAG8436727.1"/>
    <property type="molecule type" value="Genomic_DNA"/>
</dbReference>
<feature type="compositionally biased region" description="Basic and acidic residues" evidence="1">
    <location>
        <begin position="256"/>
        <end position="265"/>
    </location>
</feature>
<evidence type="ECO:0000256" key="2">
    <source>
        <dbReference type="SAM" id="Phobius"/>
    </source>
</evidence>
<feature type="chain" id="PRO_5040355929" evidence="3">
    <location>
        <begin position="18"/>
        <end position="569"/>
    </location>
</feature>
<sequence>MLFTLGAILCALESALGNTYSCYAGSFLVTSSAFYYTTNLLFSLIQFFSETKIGQIILSSFLWSCIYFMAYGYQILMNGNVYCRLKPIIFTKMWNDVHEQEMSKLVSYHYGDQDQLEDIDDIFTSEKKPLQLSVTYNHDSKKFMFVPNSIDTINQEPSSEIEMTVPNEMHDENKVINEFTQEKVENNKNENSERQEIVSREIMQESEVIDELIPEKIEEKYHEKIEENENALNKNLEYHEKIEENENSLNPKSHKKIEENEENKNALNQDYREKIEENEENENALNKNLEYHEKIEENENSLNPEFHKKIEENEENKNELNQDYHEKIEENDENENALNKNLEYHEKIEEKIEGNEENENALNQEYHEKIEENEENENRMNKNSIKDREINDGTQVTRVEKNGDTTIYANPDSTESLESEPDSGAYQVDVDEKEANTLPNETLLNSDIDTQSKSNMNEKEVDLKPNSVITKPVVYEPFTEIHVAPPSELFLADAILQLDQEIEQITEYEKSAIAEIKEKEAKDERDQEYEFMKSIQCGLKRQIHILNYQKLQYEIQQKENALSPVIIII</sequence>